<name>A0A9W9PPL7_9EURO</name>
<evidence type="ECO:0000313" key="6">
    <source>
        <dbReference type="EMBL" id="KAJ5303335.1"/>
    </source>
</evidence>
<keyword evidence="2" id="KW-0597">Phosphoprotein</keyword>
<reference evidence="6" key="2">
    <citation type="journal article" date="2023" name="IMA Fungus">
        <title>Comparative genomic study of the Penicillium genus elucidates a diverse pangenome and 15 lateral gene transfer events.</title>
        <authorList>
            <person name="Petersen C."/>
            <person name="Sorensen T."/>
            <person name="Nielsen M.R."/>
            <person name="Sondergaard T.E."/>
            <person name="Sorensen J.L."/>
            <person name="Fitzpatrick D.A."/>
            <person name="Frisvad J.C."/>
            <person name="Nielsen K.L."/>
        </authorList>
    </citation>
    <scope>NUCLEOTIDE SEQUENCE</scope>
    <source>
        <strain evidence="6">IBT 21472</strain>
    </source>
</reference>
<protein>
    <submittedName>
        <fullName evidence="6">Acyl-CoA ligase sidI</fullName>
    </submittedName>
</protein>
<gene>
    <name evidence="6" type="ORF">N7476_010134</name>
</gene>
<dbReference type="Pfam" id="PF00501">
    <property type="entry name" value="AMP-binding"/>
    <property type="match status" value="1"/>
</dbReference>
<dbReference type="InterPro" id="IPR020845">
    <property type="entry name" value="AMP-binding_CS"/>
</dbReference>
<feature type="domain" description="Condensation" evidence="5">
    <location>
        <begin position="746"/>
        <end position="1091"/>
    </location>
</feature>
<dbReference type="InterPro" id="IPR001242">
    <property type="entry name" value="Condensation_dom"/>
</dbReference>
<feature type="domain" description="AMP-dependent synthetase/ligase" evidence="4">
    <location>
        <begin position="29"/>
        <end position="423"/>
    </location>
</feature>
<keyword evidence="6" id="KW-0436">Ligase</keyword>
<dbReference type="PANTHER" id="PTHR43201:SF30">
    <property type="entry name" value="AMP-DEPENDENT SYNTHETASE_LIGASE DOMAIN-CONTAINING PROTEIN"/>
    <property type="match status" value="1"/>
</dbReference>
<keyword evidence="7" id="KW-1185">Reference proteome</keyword>
<dbReference type="PANTHER" id="PTHR43201">
    <property type="entry name" value="ACYL-COA SYNTHETASE"/>
    <property type="match status" value="1"/>
</dbReference>
<dbReference type="Gene3D" id="3.30.559.30">
    <property type="entry name" value="Nonribosomal peptide synthetase, condensation domain"/>
    <property type="match status" value="1"/>
</dbReference>
<dbReference type="Gene3D" id="3.40.50.12780">
    <property type="entry name" value="N-terminal domain of ligase-like"/>
    <property type="match status" value="1"/>
</dbReference>
<dbReference type="PROSITE" id="PS00455">
    <property type="entry name" value="AMP_BINDING"/>
    <property type="match status" value="1"/>
</dbReference>
<dbReference type="Gene3D" id="3.30.559.10">
    <property type="entry name" value="Chloramphenicol acetyltransferase-like domain"/>
    <property type="match status" value="1"/>
</dbReference>
<proteinExistence type="predicted"/>
<evidence type="ECO:0000256" key="1">
    <source>
        <dbReference type="ARBA" id="ARBA00022450"/>
    </source>
</evidence>
<dbReference type="InterPro" id="IPR045851">
    <property type="entry name" value="AMP-bd_C_sf"/>
</dbReference>
<feature type="compositionally biased region" description="Low complexity" evidence="3">
    <location>
        <begin position="664"/>
        <end position="674"/>
    </location>
</feature>
<dbReference type="GO" id="GO:0031956">
    <property type="term" value="F:medium-chain fatty acid-CoA ligase activity"/>
    <property type="evidence" value="ECO:0007669"/>
    <property type="project" value="TreeGrafter"/>
</dbReference>
<dbReference type="EMBL" id="JAPZBO010000009">
    <property type="protein sequence ID" value="KAJ5303335.1"/>
    <property type="molecule type" value="Genomic_DNA"/>
</dbReference>
<evidence type="ECO:0000259" key="4">
    <source>
        <dbReference type="Pfam" id="PF00501"/>
    </source>
</evidence>
<sequence>MSKPDMAIGWGRPLPEANTHPTVCQFLSKSVQEHGDKTAIVSRWQPNGLYPEVKAPTDSPLQWSYKELYHGASLLAAALHRRGVREGMPIAVFLPNGVEWALTFWASIIIGAPFASLDMRSLKKPEEAALLIQSLSPGAIIVADGATAHALNNDGDYLLPAMAVKVFAGSHGSNESISEWDCLGSLLAEPKSTNELHEAKATSDRNAPVLICHTSGTTSLPKGCPHTSETIWAASSCSIVIRQITAATSLLQHLPLSHVLAIMNLISFWRVGGKVVFPSPSFDPKASIDCLEAERCTHLSAVPPVLLAMVHHPSFSPEKTGCLQNVALGATVITRDTLDLTLNKEKLAAQSVTLGFGMSEGMNTIAFLSGDEIIFNEDGITSVGRVTMGAGVKICEPGTRKVLPIGESGELHHGGPHVLAQYLDGNRDGFYTDENGHRWIATGDQAIMDQSGAIFITSRYKDVIIRGGNNISPAVIELTINKIPGVTAQVVGVPDSIAGERPVAVLQIYGDVGDVKNSVRDTARKVLRDETCDVDVVTLQELGLEKFPMTTSGKIKKGELKSMAWNYLKSKQSGDLFDSEETPSSPGHRDLETILLNRWAHLTGTPVQIIVRDSPIADQADSLTLMRFKFDIERQTGKKLALEALSQATTMKDLLVLQKESPLKSPLSSHLPAPKEGPPAPEDMVHCRDTEYDPQQTIDAFNPILSNLGRTWEQDVESCYPMPDFPRKFVHGPRPNAPLIKVALRVSEKDVSRLRKAIEQALAQWPATRVLITPFDAELMLYAVLRASSFFDLCITENSTVERYEDLMNMEFSDACDTRLGFEQGVLFRVHIVRISSTGGLGVVALAHHGMIDGVSFSNWAQDLNQILRDGKAPPRTSFQVFAELFYTYRKSLSAQRSIDYHVNRLRGIEQNRSSLWPPARTSQFFLGPDTEYVEPDNSPGNPRKHLDPDGQAVGLRGLQADMDLPGLFNLRNKHSVPGPVVLKAAIALFNMRQTKTRTAIFGATTSGRSWPFLPPALEATMPDPIDIAGPCIANIAARVQIEEGQNGPETIGHLLQRLVVENENINRHMQAPQELMQKQLGEKDAQTIIDARRHQIFNFFGGYMQAGADVGDEGRLVRTVGQEWTADIAFVWKGAPLGPGRMRVWVHWDGAQVCREEVQKWLDELVDLSKQITAEDAWERKATDFL</sequence>
<evidence type="ECO:0000313" key="7">
    <source>
        <dbReference type="Proteomes" id="UP001147746"/>
    </source>
</evidence>
<dbReference type="SUPFAM" id="SSF47336">
    <property type="entry name" value="ACP-like"/>
    <property type="match status" value="1"/>
</dbReference>
<dbReference type="InterPro" id="IPR000873">
    <property type="entry name" value="AMP-dep_synth/lig_dom"/>
</dbReference>
<dbReference type="InterPro" id="IPR023213">
    <property type="entry name" value="CAT-like_dom_sf"/>
</dbReference>
<evidence type="ECO:0000256" key="3">
    <source>
        <dbReference type="SAM" id="MobiDB-lite"/>
    </source>
</evidence>
<dbReference type="GO" id="GO:0006631">
    <property type="term" value="P:fatty acid metabolic process"/>
    <property type="evidence" value="ECO:0007669"/>
    <property type="project" value="TreeGrafter"/>
</dbReference>
<feature type="region of interest" description="Disordered" evidence="3">
    <location>
        <begin position="664"/>
        <end position="685"/>
    </location>
</feature>
<dbReference type="AlphaFoldDB" id="A0A9W9PPL7"/>
<dbReference type="InterPro" id="IPR036736">
    <property type="entry name" value="ACP-like_sf"/>
</dbReference>
<dbReference type="CDD" id="cd04433">
    <property type="entry name" value="AFD_class_I"/>
    <property type="match status" value="1"/>
</dbReference>
<dbReference type="OrthoDB" id="10253869at2759"/>
<dbReference type="Pfam" id="PF00668">
    <property type="entry name" value="Condensation"/>
    <property type="match status" value="1"/>
</dbReference>
<evidence type="ECO:0000259" key="5">
    <source>
        <dbReference type="Pfam" id="PF00668"/>
    </source>
</evidence>
<dbReference type="Gene3D" id="3.30.300.30">
    <property type="match status" value="1"/>
</dbReference>
<comment type="caution">
    <text evidence="6">The sequence shown here is derived from an EMBL/GenBank/DDBJ whole genome shotgun (WGS) entry which is preliminary data.</text>
</comment>
<keyword evidence="1" id="KW-0596">Phosphopantetheine</keyword>
<organism evidence="6 7">
    <name type="scientific">Penicillium atrosanguineum</name>
    <dbReference type="NCBI Taxonomy" id="1132637"/>
    <lineage>
        <taxon>Eukaryota</taxon>
        <taxon>Fungi</taxon>
        <taxon>Dikarya</taxon>
        <taxon>Ascomycota</taxon>
        <taxon>Pezizomycotina</taxon>
        <taxon>Eurotiomycetes</taxon>
        <taxon>Eurotiomycetidae</taxon>
        <taxon>Eurotiales</taxon>
        <taxon>Aspergillaceae</taxon>
        <taxon>Penicillium</taxon>
    </lineage>
</organism>
<accession>A0A9W9PPL7</accession>
<dbReference type="InterPro" id="IPR042099">
    <property type="entry name" value="ANL_N_sf"/>
</dbReference>
<reference evidence="6" key="1">
    <citation type="submission" date="2022-12" db="EMBL/GenBank/DDBJ databases">
        <authorList>
            <person name="Petersen C."/>
        </authorList>
    </citation>
    <scope>NUCLEOTIDE SEQUENCE</scope>
    <source>
        <strain evidence="6">IBT 21472</strain>
    </source>
</reference>
<dbReference type="SUPFAM" id="SSF56801">
    <property type="entry name" value="Acetyl-CoA synthetase-like"/>
    <property type="match status" value="1"/>
</dbReference>
<dbReference type="GO" id="GO:0044550">
    <property type="term" value="P:secondary metabolite biosynthetic process"/>
    <property type="evidence" value="ECO:0007669"/>
    <property type="project" value="UniProtKB-ARBA"/>
</dbReference>
<evidence type="ECO:0000256" key="2">
    <source>
        <dbReference type="ARBA" id="ARBA00022553"/>
    </source>
</evidence>
<dbReference type="SUPFAM" id="SSF52777">
    <property type="entry name" value="CoA-dependent acyltransferases"/>
    <property type="match status" value="2"/>
</dbReference>
<dbReference type="Proteomes" id="UP001147746">
    <property type="component" value="Unassembled WGS sequence"/>
</dbReference>